<reference evidence="1 2" key="1">
    <citation type="submission" date="2018-11" db="EMBL/GenBank/DDBJ databases">
        <authorList>
            <consortium name="Pathogen Informatics"/>
        </authorList>
    </citation>
    <scope>NUCLEOTIDE SEQUENCE [LARGE SCALE GENOMIC DNA]</scope>
    <source>
        <strain>Denwood</strain>
        <strain evidence="2">Zambia</strain>
    </source>
</reference>
<dbReference type="EMBL" id="UZAL01042356">
    <property type="protein sequence ID" value="VDP79915.1"/>
    <property type="molecule type" value="Genomic_DNA"/>
</dbReference>
<dbReference type="Proteomes" id="UP000269396">
    <property type="component" value="Unassembled WGS sequence"/>
</dbReference>
<protein>
    <submittedName>
        <fullName evidence="1">Uncharacterized protein</fullName>
    </submittedName>
</protein>
<name>A0A3P8HPT3_9TREM</name>
<evidence type="ECO:0000313" key="1">
    <source>
        <dbReference type="EMBL" id="VDP79915.1"/>
    </source>
</evidence>
<proteinExistence type="predicted"/>
<accession>A0A3P8HPT3</accession>
<sequence length="49" mass="5384">MFIDAGSGWKKQSGGQCMKWCRGMKESCTGLACVDPSRLRGWGSRDDVT</sequence>
<evidence type="ECO:0000313" key="2">
    <source>
        <dbReference type="Proteomes" id="UP000269396"/>
    </source>
</evidence>
<dbReference type="AlphaFoldDB" id="A0A3P8HPT3"/>
<organism evidence="1 2">
    <name type="scientific">Schistosoma mattheei</name>
    <dbReference type="NCBI Taxonomy" id="31246"/>
    <lineage>
        <taxon>Eukaryota</taxon>
        <taxon>Metazoa</taxon>
        <taxon>Spiralia</taxon>
        <taxon>Lophotrochozoa</taxon>
        <taxon>Platyhelminthes</taxon>
        <taxon>Trematoda</taxon>
        <taxon>Digenea</taxon>
        <taxon>Strigeidida</taxon>
        <taxon>Schistosomatoidea</taxon>
        <taxon>Schistosomatidae</taxon>
        <taxon>Schistosoma</taxon>
    </lineage>
</organism>
<gene>
    <name evidence="1" type="ORF">SMTD_LOCUS19466</name>
</gene>
<keyword evidence="2" id="KW-1185">Reference proteome</keyword>